<sequence>MPSSSMLVSETTAMEFYLIKNCASSFFGASYLKVPLQDAQSTTYIYLKFRTYRANAFLFLAAGSSDYCLLVLENGEIQVE</sequence>
<evidence type="ECO:0000313" key="2">
    <source>
        <dbReference type="Proteomes" id="UP001054837"/>
    </source>
</evidence>
<keyword evidence="2" id="KW-1185">Reference proteome</keyword>
<dbReference type="SUPFAM" id="SSF49899">
    <property type="entry name" value="Concanavalin A-like lectins/glucanases"/>
    <property type="match status" value="1"/>
</dbReference>
<accession>A0AAV4T693</accession>
<comment type="caution">
    <text evidence="1">The sequence shown here is derived from an EMBL/GenBank/DDBJ whole genome shotgun (WGS) entry which is preliminary data.</text>
</comment>
<name>A0AAV4T693_9ARAC</name>
<dbReference type="Gene3D" id="2.60.120.200">
    <property type="match status" value="1"/>
</dbReference>
<reference evidence="1 2" key="1">
    <citation type="submission" date="2021-06" db="EMBL/GenBank/DDBJ databases">
        <title>Caerostris darwini draft genome.</title>
        <authorList>
            <person name="Kono N."/>
            <person name="Arakawa K."/>
        </authorList>
    </citation>
    <scope>NUCLEOTIDE SEQUENCE [LARGE SCALE GENOMIC DNA]</scope>
</reference>
<protein>
    <submittedName>
        <fullName evidence="1">Uncharacterized protein</fullName>
    </submittedName>
</protein>
<proteinExistence type="predicted"/>
<dbReference type="InterPro" id="IPR013320">
    <property type="entry name" value="ConA-like_dom_sf"/>
</dbReference>
<dbReference type="Proteomes" id="UP001054837">
    <property type="component" value="Unassembled WGS sequence"/>
</dbReference>
<dbReference type="EMBL" id="BPLQ01008978">
    <property type="protein sequence ID" value="GIY40719.1"/>
    <property type="molecule type" value="Genomic_DNA"/>
</dbReference>
<dbReference type="AlphaFoldDB" id="A0AAV4T693"/>
<gene>
    <name evidence="1" type="ORF">CDAR_37941</name>
</gene>
<organism evidence="1 2">
    <name type="scientific">Caerostris darwini</name>
    <dbReference type="NCBI Taxonomy" id="1538125"/>
    <lineage>
        <taxon>Eukaryota</taxon>
        <taxon>Metazoa</taxon>
        <taxon>Ecdysozoa</taxon>
        <taxon>Arthropoda</taxon>
        <taxon>Chelicerata</taxon>
        <taxon>Arachnida</taxon>
        <taxon>Araneae</taxon>
        <taxon>Araneomorphae</taxon>
        <taxon>Entelegynae</taxon>
        <taxon>Araneoidea</taxon>
        <taxon>Araneidae</taxon>
        <taxon>Caerostris</taxon>
    </lineage>
</organism>
<evidence type="ECO:0000313" key="1">
    <source>
        <dbReference type="EMBL" id="GIY40719.1"/>
    </source>
</evidence>